<gene>
    <name evidence="1" type="ORF">FRIFI_0982</name>
</gene>
<evidence type="ECO:0000313" key="2">
    <source>
        <dbReference type="Proteomes" id="UP000245695"/>
    </source>
</evidence>
<sequence>MSKFIKKNKIGLALITLGMLSLFLGIHRGEHLTVAKKSNIICLECIGIG</sequence>
<dbReference type="EMBL" id="LN650648">
    <property type="protein sequence ID" value="CEI72522.1"/>
    <property type="molecule type" value="Genomic_DNA"/>
</dbReference>
<accession>A0A2P2BQE1</accession>
<dbReference type="InterPro" id="IPR047708">
    <property type="entry name" value="CD1871A-like"/>
</dbReference>
<dbReference type="Proteomes" id="UP000245695">
    <property type="component" value="Chromosome 1"/>
</dbReference>
<proteinExistence type="predicted"/>
<dbReference type="NCBIfam" id="NF040920">
    <property type="entry name" value="CD1871A_fam"/>
    <property type="match status" value="1"/>
</dbReference>
<evidence type="ECO:0000313" key="1">
    <source>
        <dbReference type="EMBL" id="CEI72522.1"/>
    </source>
</evidence>
<keyword evidence="2" id="KW-1185">Reference proteome</keyword>
<evidence type="ECO:0008006" key="3">
    <source>
        <dbReference type="Google" id="ProtNLM"/>
    </source>
</evidence>
<dbReference type="RefSeq" id="WP_275890807.1">
    <property type="nucleotide sequence ID" value="NZ_JAKNTL010000007.1"/>
</dbReference>
<protein>
    <recommendedName>
        <fullName evidence="3">Thioredoxin</fullName>
    </recommendedName>
</protein>
<dbReference type="AlphaFoldDB" id="A0A2P2BQE1"/>
<name>A0A2P2BQE1_9FIRM</name>
<dbReference type="KEGG" id="rhom:FRIFI_0982"/>
<reference evidence="1 2" key="1">
    <citation type="submission" date="2014-09" db="EMBL/GenBank/DDBJ databases">
        <authorList>
            <person name="Hornung B.V."/>
        </authorList>
    </citation>
    <scope>NUCLEOTIDE SEQUENCE [LARGE SCALE GENOMIC DNA]</scope>
    <source>
        <strain evidence="1 2">FRIFI</strain>
    </source>
</reference>
<organism evidence="1 2">
    <name type="scientific">Romboutsia hominis</name>
    <dbReference type="NCBI Taxonomy" id="1507512"/>
    <lineage>
        <taxon>Bacteria</taxon>
        <taxon>Bacillati</taxon>
        <taxon>Bacillota</taxon>
        <taxon>Clostridia</taxon>
        <taxon>Peptostreptococcales</taxon>
        <taxon>Peptostreptococcaceae</taxon>
        <taxon>Romboutsia</taxon>
    </lineage>
</organism>